<gene>
    <name evidence="6" type="ORF">AVDCRST_MAG68-4945</name>
</gene>
<dbReference type="GO" id="GO:0006020">
    <property type="term" value="P:inositol metabolic process"/>
    <property type="evidence" value="ECO:0007669"/>
    <property type="project" value="TreeGrafter"/>
</dbReference>
<dbReference type="GO" id="GO:0046872">
    <property type="term" value="F:metal ion binding"/>
    <property type="evidence" value="ECO:0007669"/>
    <property type="project" value="UniProtKB-KW"/>
</dbReference>
<feature type="binding site" evidence="5">
    <location>
        <position position="211"/>
    </location>
    <ligand>
        <name>Mg(2+)</name>
        <dbReference type="ChEBI" id="CHEBI:18420"/>
        <label>1</label>
        <note>catalytic</note>
    </ligand>
</feature>
<dbReference type="Gene3D" id="3.40.190.80">
    <property type="match status" value="1"/>
</dbReference>
<dbReference type="GO" id="GO:0004401">
    <property type="term" value="F:histidinol-phosphatase activity"/>
    <property type="evidence" value="ECO:0007669"/>
    <property type="project" value="UniProtKB-EC"/>
</dbReference>
<feature type="binding site" evidence="5">
    <location>
        <position position="84"/>
    </location>
    <ligand>
        <name>Mg(2+)</name>
        <dbReference type="ChEBI" id="CHEBI:18420"/>
        <label>1</label>
        <note>catalytic</note>
    </ligand>
</feature>
<comment type="cofactor">
    <cofactor evidence="1 5">
        <name>Mg(2+)</name>
        <dbReference type="ChEBI" id="CHEBI:18420"/>
    </cofactor>
</comment>
<dbReference type="AlphaFoldDB" id="A0A6J4MU67"/>
<accession>A0A6J4MU67</accession>
<dbReference type="Gene3D" id="3.30.540.10">
    <property type="entry name" value="Fructose-1,6-Bisphosphatase, subunit A, domain 1"/>
    <property type="match status" value="1"/>
</dbReference>
<evidence type="ECO:0000256" key="3">
    <source>
        <dbReference type="ARBA" id="ARBA00022801"/>
    </source>
</evidence>
<sequence>MDRDNLMDFAARTATGAGKITLEHFGRAAVEFKGDGSEVTIADRAAEEFIRAALRDAFPEDGIVGEEGEDVPSRSGRRWIVDPIDGTRSFSSAVPLYAVLIALEEEGAPTLGCCHFPVLGETLVASRGAGAWLNGRPSRVSDCDDLSDARLVTSGFEYWRDRSTDEHRAGFDRLVRTTRFARTWGDGYGYFLVATGRVDLLCDPISGSYWDYAPMDVIVGEAGGRFTQFDGSPVGAWTPALASNGRLHEAASLCLRARG</sequence>
<dbReference type="GO" id="GO:0007165">
    <property type="term" value="P:signal transduction"/>
    <property type="evidence" value="ECO:0007669"/>
    <property type="project" value="TreeGrafter"/>
</dbReference>
<keyword evidence="2 5" id="KW-0479">Metal-binding</keyword>
<evidence type="ECO:0000256" key="2">
    <source>
        <dbReference type="ARBA" id="ARBA00022723"/>
    </source>
</evidence>
<reference evidence="6" key="1">
    <citation type="submission" date="2020-02" db="EMBL/GenBank/DDBJ databases">
        <authorList>
            <person name="Meier V. D."/>
        </authorList>
    </citation>
    <scope>NUCLEOTIDE SEQUENCE</scope>
    <source>
        <strain evidence="6">AVDCRST_MAG68</strain>
    </source>
</reference>
<evidence type="ECO:0000313" key="6">
    <source>
        <dbReference type="EMBL" id="CAA9366931.1"/>
    </source>
</evidence>
<dbReference type="InterPro" id="IPR000760">
    <property type="entry name" value="Inositol_monophosphatase-like"/>
</dbReference>
<organism evidence="6">
    <name type="scientific">uncultured Gemmatimonadota bacterium</name>
    <dbReference type="NCBI Taxonomy" id="203437"/>
    <lineage>
        <taxon>Bacteria</taxon>
        <taxon>Pseudomonadati</taxon>
        <taxon>Gemmatimonadota</taxon>
        <taxon>environmental samples</taxon>
    </lineage>
</organism>
<dbReference type="EC" id="3.1.3.15" evidence="6"/>
<dbReference type="FunFam" id="3.30.540.10:FF:000003">
    <property type="entry name" value="Inositol-1-monophosphatase"/>
    <property type="match status" value="1"/>
</dbReference>
<name>A0A6J4MU67_9BACT</name>
<dbReference type="PROSITE" id="PS00629">
    <property type="entry name" value="IMP_1"/>
    <property type="match status" value="1"/>
</dbReference>
<dbReference type="PRINTS" id="PR00377">
    <property type="entry name" value="IMPHPHTASES"/>
</dbReference>
<dbReference type="EMBL" id="CADCTW010000224">
    <property type="protein sequence ID" value="CAA9366931.1"/>
    <property type="molecule type" value="Genomic_DNA"/>
</dbReference>
<dbReference type="GO" id="GO:0008934">
    <property type="term" value="F:inositol monophosphate 1-phosphatase activity"/>
    <property type="evidence" value="ECO:0007669"/>
    <property type="project" value="TreeGrafter"/>
</dbReference>
<evidence type="ECO:0000256" key="5">
    <source>
        <dbReference type="PIRSR" id="PIRSR600760-2"/>
    </source>
</evidence>
<feature type="binding site" evidence="5">
    <location>
        <position position="66"/>
    </location>
    <ligand>
        <name>Mg(2+)</name>
        <dbReference type="ChEBI" id="CHEBI:18420"/>
        <label>1</label>
        <note>catalytic</note>
    </ligand>
</feature>
<dbReference type="PANTHER" id="PTHR20854">
    <property type="entry name" value="INOSITOL MONOPHOSPHATASE"/>
    <property type="match status" value="1"/>
</dbReference>
<proteinExistence type="predicted"/>
<dbReference type="SUPFAM" id="SSF56655">
    <property type="entry name" value="Carbohydrate phosphatase"/>
    <property type="match status" value="1"/>
</dbReference>
<feature type="binding site" evidence="5">
    <location>
        <position position="85"/>
    </location>
    <ligand>
        <name>Mg(2+)</name>
        <dbReference type="ChEBI" id="CHEBI:18420"/>
        <label>1</label>
        <note>catalytic</note>
    </ligand>
</feature>
<dbReference type="Pfam" id="PF00459">
    <property type="entry name" value="Inositol_P"/>
    <property type="match status" value="1"/>
</dbReference>
<feature type="binding site" evidence="5">
    <location>
        <position position="82"/>
    </location>
    <ligand>
        <name>Mg(2+)</name>
        <dbReference type="ChEBI" id="CHEBI:18420"/>
        <label>1</label>
        <note>catalytic</note>
    </ligand>
</feature>
<keyword evidence="4 5" id="KW-0460">Magnesium</keyword>
<evidence type="ECO:0000256" key="4">
    <source>
        <dbReference type="ARBA" id="ARBA00022842"/>
    </source>
</evidence>
<protein>
    <submittedName>
        <fullName evidence="6">Histidinol-phosphatase [alternative form]</fullName>
        <ecNumber evidence="6">3.1.3.15</ecNumber>
    </submittedName>
</protein>
<dbReference type="PANTHER" id="PTHR20854:SF4">
    <property type="entry name" value="INOSITOL-1-MONOPHOSPHATASE-RELATED"/>
    <property type="match status" value="1"/>
</dbReference>
<evidence type="ECO:0000256" key="1">
    <source>
        <dbReference type="ARBA" id="ARBA00001946"/>
    </source>
</evidence>
<dbReference type="InterPro" id="IPR020583">
    <property type="entry name" value="Inositol_monoP_metal-BS"/>
</dbReference>
<keyword evidence="3 6" id="KW-0378">Hydrolase</keyword>